<proteinExistence type="predicted"/>
<gene>
    <name evidence="2" type="ORF">C8N46_102375</name>
</gene>
<name>A0A2T6C3U6_9FLAO</name>
<dbReference type="Gene3D" id="3.40.30.10">
    <property type="entry name" value="Glutaredoxin"/>
    <property type="match status" value="1"/>
</dbReference>
<dbReference type="Proteomes" id="UP000244090">
    <property type="component" value="Unassembled WGS sequence"/>
</dbReference>
<comment type="caution">
    <text evidence="2">The sequence shown here is derived from an EMBL/GenBank/DDBJ whole genome shotgun (WGS) entry which is preliminary data.</text>
</comment>
<dbReference type="InterPro" id="IPR036249">
    <property type="entry name" value="Thioredoxin-like_sf"/>
</dbReference>
<protein>
    <submittedName>
        <fullName evidence="2">Thioredoxin-like protein</fullName>
    </submittedName>
</protein>
<sequence>MRMLLKKNRWKLGYLCCVFIILYACQQKKKSSIPVNNTIKKDINVEVEDSLKISISFNTKGFTDLNLVNNYFHFEELKFDNTKQKDTIITHKIKKNFENQIISFLGFSVINGIPKKHRHHYLIRKETKSLAFTYYQGNILLEDSREGILVDSLFNTYSQISFQIKNSNKQDQKLLKKTLDSLKHGFKESFIIKKDTVLQTLNDYLYYNELQQLNPYEKEIDSFLKNISKPIASRPLSNLLFYYVKNRIEDFTYENLTLKKYSKEYLDVLAIGMFNFLRHENNLGNPKYNAAISWLKTTDLYQKDTAFIQKKIQPLDNKEFKKKLQNLKVFSKDFDKILFSKIMNQYPSDYYLIDFWATWCVPCIEGIKLMETMDFPENVKVISLSIDEHEKREIWKRTTTNLHQEITYLIDKTSPESNDFTEFVELTSIPRYILIDSNMNLIDESFLHPNESNFLSKLNDVKYSKFW</sequence>
<organism evidence="2 3">
    <name type="scientific">Kordia periserrulae</name>
    <dbReference type="NCBI Taxonomy" id="701523"/>
    <lineage>
        <taxon>Bacteria</taxon>
        <taxon>Pseudomonadati</taxon>
        <taxon>Bacteroidota</taxon>
        <taxon>Flavobacteriia</taxon>
        <taxon>Flavobacteriales</taxon>
        <taxon>Flavobacteriaceae</taxon>
        <taxon>Kordia</taxon>
    </lineage>
</organism>
<dbReference type="EMBL" id="QBKT01000002">
    <property type="protein sequence ID" value="PTX62974.1"/>
    <property type="molecule type" value="Genomic_DNA"/>
</dbReference>
<dbReference type="AlphaFoldDB" id="A0A2T6C3U6"/>
<dbReference type="InterPro" id="IPR012336">
    <property type="entry name" value="Thioredoxin-like_fold"/>
</dbReference>
<evidence type="ECO:0000313" key="3">
    <source>
        <dbReference type="Proteomes" id="UP000244090"/>
    </source>
</evidence>
<reference evidence="2 3" key="1">
    <citation type="submission" date="2018-04" db="EMBL/GenBank/DDBJ databases">
        <title>Genomic Encyclopedia of Archaeal and Bacterial Type Strains, Phase II (KMG-II): from individual species to whole genera.</title>
        <authorList>
            <person name="Goeker M."/>
        </authorList>
    </citation>
    <scope>NUCLEOTIDE SEQUENCE [LARGE SCALE GENOMIC DNA]</scope>
    <source>
        <strain evidence="2 3">DSM 25731</strain>
    </source>
</reference>
<evidence type="ECO:0000313" key="2">
    <source>
        <dbReference type="EMBL" id="PTX62974.1"/>
    </source>
</evidence>
<dbReference type="SUPFAM" id="SSF52833">
    <property type="entry name" value="Thioredoxin-like"/>
    <property type="match status" value="1"/>
</dbReference>
<feature type="domain" description="Thioredoxin-like fold" evidence="1">
    <location>
        <begin position="349"/>
        <end position="440"/>
    </location>
</feature>
<accession>A0A2T6C3U6</accession>
<dbReference type="Pfam" id="PF13905">
    <property type="entry name" value="Thioredoxin_8"/>
    <property type="match status" value="1"/>
</dbReference>
<dbReference type="PROSITE" id="PS51257">
    <property type="entry name" value="PROKAR_LIPOPROTEIN"/>
    <property type="match status" value="1"/>
</dbReference>
<evidence type="ECO:0000259" key="1">
    <source>
        <dbReference type="Pfam" id="PF13905"/>
    </source>
</evidence>
<keyword evidence="3" id="KW-1185">Reference proteome</keyword>